<organism evidence="3 4">
    <name type="scientific">Roseibium aggregatum (strain ATCC 25650 / DSM 13394 / JCM 20685 / NBRC 16684 / NCIMB 2208 / IAM 12614 / B1)</name>
    <name type="common">Stappia aggregata</name>
    <dbReference type="NCBI Taxonomy" id="384765"/>
    <lineage>
        <taxon>Bacteria</taxon>
        <taxon>Pseudomonadati</taxon>
        <taxon>Pseudomonadota</taxon>
        <taxon>Alphaproteobacteria</taxon>
        <taxon>Hyphomicrobiales</taxon>
        <taxon>Stappiaceae</taxon>
        <taxon>Roseibium</taxon>
    </lineage>
</organism>
<dbReference type="OrthoDB" id="7802038at2"/>
<accession>A0NR39</accession>
<feature type="transmembrane region" description="Helical" evidence="1">
    <location>
        <begin position="475"/>
        <end position="495"/>
    </location>
</feature>
<keyword evidence="2" id="KW-0732">Signal</keyword>
<evidence type="ECO:0000313" key="4">
    <source>
        <dbReference type="Proteomes" id="UP000004848"/>
    </source>
</evidence>
<evidence type="ECO:0000313" key="3">
    <source>
        <dbReference type="EMBL" id="EAV44620.1"/>
    </source>
</evidence>
<dbReference type="Proteomes" id="UP000004848">
    <property type="component" value="Unassembled WGS sequence"/>
</dbReference>
<evidence type="ECO:0000256" key="1">
    <source>
        <dbReference type="SAM" id="Phobius"/>
    </source>
</evidence>
<feature type="chain" id="PRO_5002628632" evidence="2">
    <location>
        <begin position="28"/>
        <end position="512"/>
    </location>
</feature>
<evidence type="ECO:0000256" key="2">
    <source>
        <dbReference type="SAM" id="SignalP"/>
    </source>
</evidence>
<reference evidence="3 4" key="1">
    <citation type="submission" date="2006-05" db="EMBL/GenBank/DDBJ databases">
        <authorList>
            <person name="King G."/>
            <person name="Ferriera S."/>
            <person name="Johnson J."/>
            <person name="Kravitz S."/>
            <person name="Beeson K."/>
            <person name="Sutton G."/>
            <person name="Rogers Y.-H."/>
            <person name="Friedman R."/>
            <person name="Frazier M."/>
            <person name="Venter J.C."/>
        </authorList>
    </citation>
    <scope>NUCLEOTIDE SEQUENCE [LARGE SCALE GENOMIC DNA]</scope>
    <source>
        <strain evidence="4">ATCC 25650 / DSM 13394 / JCM 20685 / NBRC 16684 / NCIMB 2208 / IAM 12614 / B1</strain>
    </source>
</reference>
<dbReference type="AlphaFoldDB" id="A0NR39"/>
<dbReference type="EMBL" id="AAUW01000005">
    <property type="protein sequence ID" value="EAV44620.1"/>
    <property type="molecule type" value="Genomic_DNA"/>
</dbReference>
<keyword evidence="1" id="KW-1133">Transmembrane helix</keyword>
<dbReference type="GeneID" id="68845983"/>
<feature type="signal peptide" evidence="2">
    <location>
        <begin position="1"/>
        <end position="27"/>
    </location>
</feature>
<proteinExistence type="predicted"/>
<protein>
    <submittedName>
        <fullName evidence="3">Uncharacterized protein</fullName>
    </submittedName>
</protein>
<name>A0NR39_ROSAI</name>
<feature type="transmembrane region" description="Helical" evidence="1">
    <location>
        <begin position="426"/>
        <end position="446"/>
    </location>
</feature>
<gene>
    <name evidence="3" type="ORF">SIAM614_07068</name>
</gene>
<sequence>MFRSFKDTLRVVVLAAATLCLASTAEAGLLSRLAREAGDAAGSAGKHINTPKHLLDEGASIAKRLPKISGAASVALMPAPGNAWQLVTPEGKSLHLSSLNDLPDTLDDAARQSHRPLVGDLPGKTKAPDTLQLAVREADFFQLRDQLGTLPPKARPVMVLPNGKTYDLKPVRHPGGTRLAVALSPDVLIDPATARALDGNIRFLSRPVKQAGLKMARFDSAASANAAAPGDMIANLNADILASSLAKYKNRTLVVSGRIAPHPQTGRPQLSVRDGKSVRDIYLETFQAAAESQRVNLMLVESASLVQPGKSWFSKTALEKRFEAAQSAMTQADLLKALSPPKSTTVISAADERNFRLVTATRFDPAATPAVATQDVSSAAGDDYTLAGWLLDASLRTGVRTIHSNNEDPVHTDEVESRWIPWVSNFNLFLFAVLSAVTLFLGWYLWRWWNRLWHFILKNSAAAEAPSRLLKAIKIVLFVPFAFVMVVPAMIWLFVADWVRFLTWPFRKVFGR</sequence>
<comment type="caution">
    <text evidence="3">The sequence shown here is derived from an EMBL/GenBank/DDBJ whole genome shotgun (WGS) entry which is preliminary data.</text>
</comment>
<keyword evidence="1" id="KW-0812">Transmembrane</keyword>
<dbReference type="RefSeq" id="WP_006933532.1">
    <property type="nucleotide sequence ID" value="NZ_AAUW01000005.1"/>
</dbReference>
<dbReference type="eggNOG" id="ENOG50331IA">
    <property type="taxonomic scope" value="Bacteria"/>
</dbReference>
<keyword evidence="1" id="KW-0472">Membrane</keyword>